<comment type="caution">
    <text evidence="1">The sequence shown here is derived from an EMBL/GenBank/DDBJ whole genome shotgun (WGS) entry which is preliminary data.</text>
</comment>
<dbReference type="EMBL" id="JAVFWL010000004">
    <property type="protein sequence ID" value="KAK6748446.1"/>
    <property type="molecule type" value="Genomic_DNA"/>
</dbReference>
<accession>A0ABR1DD65</accession>
<evidence type="ECO:0000313" key="2">
    <source>
        <dbReference type="Proteomes" id="UP001303046"/>
    </source>
</evidence>
<name>A0ABR1DD65_NECAM</name>
<keyword evidence="2" id="KW-1185">Reference proteome</keyword>
<organism evidence="1 2">
    <name type="scientific">Necator americanus</name>
    <name type="common">Human hookworm</name>
    <dbReference type="NCBI Taxonomy" id="51031"/>
    <lineage>
        <taxon>Eukaryota</taxon>
        <taxon>Metazoa</taxon>
        <taxon>Ecdysozoa</taxon>
        <taxon>Nematoda</taxon>
        <taxon>Chromadorea</taxon>
        <taxon>Rhabditida</taxon>
        <taxon>Rhabditina</taxon>
        <taxon>Rhabditomorpha</taxon>
        <taxon>Strongyloidea</taxon>
        <taxon>Ancylostomatidae</taxon>
        <taxon>Bunostominae</taxon>
        <taxon>Necator</taxon>
    </lineage>
</organism>
<dbReference type="Proteomes" id="UP001303046">
    <property type="component" value="Unassembled WGS sequence"/>
</dbReference>
<sequence length="135" mass="15415">MIVLYEFFHEAPCNASFALVPVPSAINTINRWNNHGIQNMDGKGQSLLVRSLRQPLPLASSPSQRRCACHHRRPPFRNANMVKNRTSLAPFSPSALSMRWEGFTRYPSVYKVSKQRKTVLLYKKGKSLDIGRLFN</sequence>
<protein>
    <submittedName>
        <fullName evidence="1">Uncharacterized protein</fullName>
    </submittedName>
</protein>
<reference evidence="1 2" key="1">
    <citation type="submission" date="2023-08" db="EMBL/GenBank/DDBJ databases">
        <title>A Necator americanus chromosomal reference genome.</title>
        <authorList>
            <person name="Ilik V."/>
            <person name="Petrzelkova K.J."/>
            <person name="Pardy F."/>
            <person name="Fuh T."/>
            <person name="Niatou-Singa F.S."/>
            <person name="Gouil Q."/>
            <person name="Baker L."/>
            <person name="Ritchie M.E."/>
            <person name="Jex A.R."/>
            <person name="Gazzola D."/>
            <person name="Li H."/>
            <person name="Toshio Fujiwara R."/>
            <person name="Zhan B."/>
            <person name="Aroian R.V."/>
            <person name="Pafco B."/>
            <person name="Schwarz E.M."/>
        </authorList>
    </citation>
    <scope>NUCLEOTIDE SEQUENCE [LARGE SCALE GENOMIC DNA]</scope>
    <source>
        <strain evidence="1 2">Aroian</strain>
        <tissue evidence="1">Whole animal</tissue>
    </source>
</reference>
<proteinExistence type="predicted"/>
<gene>
    <name evidence="1" type="primary">Necator_chrIV.g14504</name>
    <name evidence="1" type="ORF">RB195_001210</name>
</gene>
<evidence type="ECO:0000313" key="1">
    <source>
        <dbReference type="EMBL" id="KAK6748446.1"/>
    </source>
</evidence>